<feature type="compositionally biased region" description="Low complexity" evidence="1">
    <location>
        <begin position="89"/>
        <end position="101"/>
    </location>
</feature>
<protein>
    <submittedName>
        <fullName evidence="2">Uncharacterized protein</fullName>
    </submittedName>
</protein>
<evidence type="ECO:0000256" key="1">
    <source>
        <dbReference type="SAM" id="MobiDB-lite"/>
    </source>
</evidence>
<name>A0A1J5RG45_9ZZZZ</name>
<evidence type="ECO:0000313" key="2">
    <source>
        <dbReference type="EMBL" id="OIQ94370.1"/>
    </source>
</evidence>
<gene>
    <name evidence="2" type="ORF">GALL_236170</name>
</gene>
<dbReference type="EMBL" id="MLJW01000187">
    <property type="protein sequence ID" value="OIQ94370.1"/>
    <property type="molecule type" value="Genomic_DNA"/>
</dbReference>
<sequence>MDLRDFVSETLTQIVEGVKSAQSKAEESGAKVNPHLRTSFEQAGKLGFLQTGGDGFAQIVQFDVALTVTEGTGTKGGIGVFAGAINIGSSGQSQSESSSVSRVKFSVPLSLPK</sequence>
<dbReference type="AlphaFoldDB" id="A0A1J5RG45"/>
<proteinExistence type="predicted"/>
<accession>A0A1J5RG45</accession>
<feature type="region of interest" description="Disordered" evidence="1">
    <location>
        <begin position="89"/>
        <end position="113"/>
    </location>
</feature>
<organism evidence="2">
    <name type="scientific">mine drainage metagenome</name>
    <dbReference type="NCBI Taxonomy" id="410659"/>
    <lineage>
        <taxon>unclassified sequences</taxon>
        <taxon>metagenomes</taxon>
        <taxon>ecological metagenomes</taxon>
    </lineage>
</organism>
<comment type="caution">
    <text evidence="2">The sequence shown here is derived from an EMBL/GenBank/DDBJ whole genome shotgun (WGS) entry which is preliminary data.</text>
</comment>
<reference evidence="2" key="1">
    <citation type="submission" date="2016-10" db="EMBL/GenBank/DDBJ databases">
        <title>Sequence of Gallionella enrichment culture.</title>
        <authorList>
            <person name="Poehlein A."/>
            <person name="Muehling M."/>
            <person name="Daniel R."/>
        </authorList>
    </citation>
    <scope>NUCLEOTIDE SEQUENCE</scope>
</reference>